<accession>A0A8J3DA12</accession>
<dbReference type="SUPFAM" id="SSF51445">
    <property type="entry name" value="(Trans)glycosidases"/>
    <property type="match status" value="1"/>
</dbReference>
<evidence type="ECO:0000256" key="7">
    <source>
        <dbReference type="ARBA" id="ARBA00023180"/>
    </source>
</evidence>
<evidence type="ECO:0000256" key="3">
    <source>
        <dbReference type="ARBA" id="ARBA00004740"/>
    </source>
</evidence>
<dbReference type="PANTHER" id="PTHR43730:SF1">
    <property type="entry name" value="BETA-MANNOSIDASE"/>
    <property type="match status" value="1"/>
</dbReference>
<sequence length="832" mass="95269">MTLRSAQIPLESGWRFRKVGEDQFFDAAIPGCVHTDLYRNGLIPDPFWGTNEARLQWIEEEDWEYALDFHISEELLASQHVDLFAEGLDTLATVSLNGVIIAETQNMFVPIRCDVKSLLKAGQNELLIHFRNPMIYLRACEGGALTPVACDPIGGRQYIRKQQCSFGWDWGPRFATSGIWRPIRIEAWEDCRLDGHRVSQMHKDDKVVVTIEPELAGSIENCSVRAQLAYEGETVVEISATAGEPLELSVDDPKIWFPNGHGDQPVYTLKIELLSRGDVIEERNQLLGLCDARLDRHDDEWGESFQFVVNGIPVFAKGANWIPAHSFVNEGKDLAMDALESAKAANMNMIRVWGGGIYEDDAFYEQCLKLGLMVWQDFMFACWTYPGDENFLETVEDEATAQVRRLRNFSNLVLLCGNNEIVQMHWERMRDDPQLTEDYEALFHDLLPKVVEKHAPNLAYWPTSGWNPQDPMGFPDNPESGDTHYWGVWHARQPVEAYEKLEHRFFSEFGMQSYPWPETAATFTKSTNLYSPEMDNHQKNGGGNETIFHYLSTLYRFPKDYPSQVYLSQLNQAYCLRFGIEHMRRNMPRTMGALYWQLNDCWPVASWSSLDFGGRWKVLHYAARRFFAPLLVSVKRLGEESVYVSNNYRNSTIDKMEIHAVFDGPKETKGVLEWTLWSVSQNRVLLSGTQSLTLTPGHPSVVDTIDASEQIKSYGRDDLVLRTRLSALGYEASENTTFFSAPRRLEFKRPELTLNMKQLDGRRVEVTVSCDVIAYQVFFKLSSGHDFRASDNAFDLFPGEEKSVIIEVCSDELEHDFTSALESLSYFDTYDH</sequence>
<dbReference type="RefSeq" id="WP_189513751.1">
    <property type="nucleotide sequence ID" value="NZ_BMXG01000008.1"/>
</dbReference>
<dbReference type="InterPro" id="IPR036156">
    <property type="entry name" value="Beta-gal/glucu_dom_sf"/>
</dbReference>
<keyword evidence="5" id="KW-0732">Signal</keyword>
<evidence type="ECO:0000256" key="6">
    <source>
        <dbReference type="ARBA" id="ARBA00022801"/>
    </source>
</evidence>
<dbReference type="Pfam" id="PF17753">
    <property type="entry name" value="Ig_mannosidase"/>
    <property type="match status" value="1"/>
</dbReference>
<dbReference type="InterPro" id="IPR017853">
    <property type="entry name" value="GH"/>
</dbReference>
<feature type="domain" description="Beta-mannosidase-like galactose-binding" evidence="12">
    <location>
        <begin position="14"/>
        <end position="181"/>
    </location>
</feature>
<keyword evidence="7" id="KW-0325">Glycoprotein</keyword>
<dbReference type="InterPro" id="IPR054593">
    <property type="entry name" value="Beta-mannosidase-like_N2"/>
</dbReference>
<dbReference type="InterPro" id="IPR050887">
    <property type="entry name" value="Beta-mannosidase_GH2"/>
</dbReference>
<evidence type="ECO:0000259" key="11">
    <source>
        <dbReference type="Pfam" id="PF17786"/>
    </source>
</evidence>
<dbReference type="GO" id="GO:0005764">
    <property type="term" value="C:lysosome"/>
    <property type="evidence" value="ECO:0007669"/>
    <property type="project" value="UniProtKB-SubCell"/>
</dbReference>
<dbReference type="GO" id="GO:0004567">
    <property type="term" value="F:beta-mannosidase activity"/>
    <property type="evidence" value="ECO:0007669"/>
    <property type="project" value="UniProtKB-EC"/>
</dbReference>
<dbReference type="SUPFAM" id="SSF49785">
    <property type="entry name" value="Galactose-binding domain-like"/>
    <property type="match status" value="1"/>
</dbReference>
<proteinExistence type="predicted"/>
<dbReference type="Pfam" id="PF22666">
    <property type="entry name" value="Glyco_hydro_2_N2"/>
    <property type="match status" value="1"/>
</dbReference>
<keyword evidence="6" id="KW-0378">Hydrolase</keyword>
<reference evidence="13" key="1">
    <citation type="journal article" date="2014" name="Int. J. Syst. Evol. Microbiol.">
        <title>Complete genome sequence of Corynebacterium casei LMG S-19264T (=DSM 44701T), isolated from a smear-ripened cheese.</title>
        <authorList>
            <consortium name="US DOE Joint Genome Institute (JGI-PGF)"/>
            <person name="Walter F."/>
            <person name="Albersmeier A."/>
            <person name="Kalinowski J."/>
            <person name="Ruckert C."/>
        </authorList>
    </citation>
    <scope>NUCLEOTIDE SEQUENCE</scope>
    <source>
        <strain evidence="13">KCTC 12870</strain>
    </source>
</reference>
<dbReference type="EC" id="3.2.1.25" evidence="4"/>
<dbReference type="InterPro" id="IPR008979">
    <property type="entry name" value="Galactose-bd-like_sf"/>
</dbReference>
<dbReference type="FunFam" id="2.60.120.260:FF:000060">
    <property type="entry name" value="Probable beta-mannosidase"/>
    <property type="match status" value="1"/>
</dbReference>
<evidence type="ECO:0000256" key="1">
    <source>
        <dbReference type="ARBA" id="ARBA00000829"/>
    </source>
</evidence>
<dbReference type="PANTHER" id="PTHR43730">
    <property type="entry name" value="BETA-MANNOSIDASE"/>
    <property type="match status" value="1"/>
</dbReference>
<evidence type="ECO:0000259" key="12">
    <source>
        <dbReference type="Pfam" id="PF22666"/>
    </source>
</evidence>
<dbReference type="Gene3D" id="2.60.40.10">
    <property type="entry name" value="Immunoglobulins"/>
    <property type="match status" value="2"/>
</dbReference>
<comment type="catalytic activity">
    <reaction evidence="1">
        <text>Hydrolysis of terminal, non-reducing beta-D-mannose residues in beta-D-mannosides.</text>
        <dbReference type="EC" id="3.2.1.25"/>
    </reaction>
</comment>
<dbReference type="InterPro" id="IPR013783">
    <property type="entry name" value="Ig-like_fold"/>
</dbReference>
<evidence type="ECO:0000256" key="9">
    <source>
        <dbReference type="ARBA" id="ARBA00023295"/>
    </source>
</evidence>
<evidence type="ECO:0000256" key="8">
    <source>
        <dbReference type="ARBA" id="ARBA00023228"/>
    </source>
</evidence>
<evidence type="ECO:0000313" key="14">
    <source>
        <dbReference type="Proteomes" id="UP000642829"/>
    </source>
</evidence>
<dbReference type="InterPro" id="IPR041625">
    <property type="entry name" value="Beta-mannosidase_Ig"/>
</dbReference>
<evidence type="ECO:0000256" key="4">
    <source>
        <dbReference type="ARBA" id="ARBA00012754"/>
    </source>
</evidence>
<evidence type="ECO:0000259" key="10">
    <source>
        <dbReference type="Pfam" id="PF17753"/>
    </source>
</evidence>
<gene>
    <name evidence="13" type="ORF">GCM10007047_15940</name>
</gene>
<dbReference type="InterPro" id="IPR041447">
    <property type="entry name" value="Mannosidase_ig"/>
</dbReference>
<comment type="caution">
    <text evidence="13">The sequence shown here is derived from an EMBL/GenBank/DDBJ whole genome shotgun (WGS) entry which is preliminary data.</text>
</comment>
<name>A0A8J3DA12_9BACT</name>
<dbReference type="FunFam" id="3.20.20.80:FF:000050">
    <property type="entry name" value="Beta-mannosidase B"/>
    <property type="match status" value="1"/>
</dbReference>
<protein>
    <recommendedName>
        <fullName evidence="4">beta-mannosidase</fullName>
        <ecNumber evidence="4">3.2.1.25</ecNumber>
    </recommendedName>
</protein>
<dbReference type="Gene3D" id="3.20.20.80">
    <property type="entry name" value="Glycosidases"/>
    <property type="match status" value="1"/>
</dbReference>
<dbReference type="AlphaFoldDB" id="A0A8J3DA12"/>
<comment type="subcellular location">
    <subcellularLocation>
        <location evidence="2">Lysosome</location>
    </subcellularLocation>
</comment>
<comment type="pathway">
    <text evidence="3">Glycan metabolism; N-glycan degradation.</text>
</comment>
<keyword evidence="8" id="KW-0458">Lysosome</keyword>
<evidence type="ECO:0000313" key="13">
    <source>
        <dbReference type="EMBL" id="GHC00412.1"/>
    </source>
</evidence>
<dbReference type="Pfam" id="PF17786">
    <property type="entry name" value="Mannosidase_ig"/>
    <property type="match status" value="1"/>
</dbReference>
<dbReference type="Gene3D" id="2.60.120.260">
    <property type="entry name" value="Galactose-binding domain-like"/>
    <property type="match status" value="1"/>
</dbReference>
<reference evidence="13" key="2">
    <citation type="submission" date="2020-09" db="EMBL/GenBank/DDBJ databases">
        <authorList>
            <person name="Sun Q."/>
            <person name="Kim S."/>
        </authorList>
    </citation>
    <scope>NUCLEOTIDE SEQUENCE</scope>
    <source>
        <strain evidence="13">KCTC 12870</strain>
    </source>
</reference>
<keyword evidence="9" id="KW-0326">Glycosidase</keyword>
<dbReference type="EMBL" id="BMXG01000008">
    <property type="protein sequence ID" value="GHC00412.1"/>
    <property type="molecule type" value="Genomic_DNA"/>
</dbReference>
<feature type="domain" description="Mannosidase Ig/CBM-like" evidence="11">
    <location>
        <begin position="655"/>
        <end position="742"/>
    </location>
</feature>
<organism evidence="13 14">
    <name type="scientific">Cerasicoccus arenae</name>
    <dbReference type="NCBI Taxonomy" id="424488"/>
    <lineage>
        <taxon>Bacteria</taxon>
        <taxon>Pseudomonadati</taxon>
        <taxon>Verrucomicrobiota</taxon>
        <taxon>Opitutia</taxon>
        <taxon>Puniceicoccales</taxon>
        <taxon>Cerasicoccaceae</taxon>
        <taxon>Cerasicoccus</taxon>
    </lineage>
</organism>
<evidence type="ECO:0000256" key="2">
    <source>
        <dbReference type="ARBA" id="ARBA00004371"/>
    </source>
</evidence>
<feature type="domain" description="Beta-mannosidase Ig-fold" evidence="10">
    <location>
        <begin position="748"/>
        <end position="825"/>
    </location>
</feature>
<keyword evidence="14" id="KW-1185">Reference proteome</keyword>
<evidence type="ECO:0000256" key="5">
    <source>
        <dbReference type="ARBA" id="ARBA00022729"/>
    </source>
</evidence>
<dbReference type="Proteomes" id="UP000642829">
    <property type="component" value="Unassembled WGS sequence"/>
</dbReference>
<dbReference type="GO" id="GO:0006516">
    <property type="term" value="P:glycoprotein catabolic process"/>
    <property type="evidence" value="ECO:0007669"/>
    <property type="project" value="TreeGrafter"/>
</dbReference>
<dbReference type="SUPFAM" id="SSF49303">
    <property type="entry name" value="beta-Galactosidase/glucuronidase domain"/>
    <property type="match status" value="2"/>
</dbReference>